<evidence type="ECO:0000313" key="5">
    <source>
        <dbReference type="EMBL" id="MBO2007716.1"/>
    </source>
</evidence>
<evidence type="ECO:0000256" key="2">
    <source>
        <dbReference type="ARBA" id="ARBA00023157"/>
    </source>
</evidence>
<dbReference type="InterPro" id="IPR006558">
    <property type="entry name" value="LamG-like"/>
</dbReference>
<sequence length="2055" mass="207115">MTQLYVRIQAWLLGILFLCGSLPAVAQNTWTQKANYGGGGRYYATSFSIGSKGYIGMGYTATARTTDFWEYNPATNVWTQKADYAGYAPTGAVGFSIGSKGYMGVGFSSNSQEFFEYDPAANVWTRKADFAGGGRQNAVAFSIGSKGYVGTGTYSNNPPLKDFWEYNPATDTWTQKTDFPGAARYQAAGFSIGSKGYIGTGFYASNGTTKDFYEYDPATNAWTRKADIGGTERYGAAGFNIGSLGYICAGTNTQTAQQTNDVWQYDPGTNTWTQKTASGGGGRVFPVGFSIGSKGYIGTGLSGNTYAADFWEYTPSAAAPSISSFSPGNGPVGTSVVLTGTNLTGATSVTFNGTAATSFTVNSATQITVSVPTGATTGIIAVATPGGTATSASTFAVAVPSVASVTRLTPSPTAMAQVSFRVTFSVSVTGVTASNFTLTPTGTVSSASVAGVSGSGTTYTVTVNTGTGDGTLLLNVANSTGLSATMSNTPYTAGELYTIIKSFAAAPQLILRGAGSASGSFNDVTAFVDAVQVLQGGTAFTNGLTNGTFETSNVAAGSFQYAGSVVAAPWSFAGNVGVSRNSSGFGSTAAQGDAVGLLQTYNGAGGSLAQNLAVPTGSYQVNFQAVQRSNNGPSDQVVNVFLNNGTSDVFIGTTQPSSNTSYSAFTSATFSVTAPALAATISSTASNPTTTSPIPVTVTFSASVGTTFTASDVTVGNGTLSGFSGSGSTYTFNVTPAAFGTVTVNVAAAMALDANNTGNTAAPQFSIQYSQPVTATPAVAAPGNGALTNLATPTYSGTAVANSTVTVYVDGTSIGTTTATGGSWSLAQPTALAQGAHTVRATAQLSGQAVSASSNTNTFTVDSVRPTVAISSTASNPTNTTPIPVTVTFSEGVTGFVAGNVSVTNGTIIGFTGVSGSSTYTFTVTPTTAGTATTVNVVANVAQDAAGNGNTAATPFSVTYQLPTSLSCVTANNALNFDGADDYVRGTTPLPALTALTLEGWVYQEANSGLRTLLNGDDFPGGAVHIHMTNGAMQFTVNGSSPSDYYASTGVALNTWAHVAVVYTSTGGAGGTVKFYLNGAPLNTVSAASTVAIASQNYSVGAWFSGGPQRFFDGSLNELRVWSVARTDAQIAANYQAQLSAQTGLIACYSFNQGTANGTNTTQTTLADDSGSGRTGTLTGFALTTGSQSNYVTGNNLNQTLAITGFTPTSGVVGQTITLTGTGFTGATGVSFNGTAATTFAVVNSTTITATVPAGATSGNLRVTTACGTVASPSAFTLCTTAPVAVAQNASVTLSVSGNATLAATAVNNGSTANCSPAAAASLSVSPSSFSCTDAVPATVASALTFNGTNQYISLPTTAIVPVGNSAYTIEAWIKPTQMGVYGIIGWGEYGTSNQVNALRLSANGLINYWWGPDLIVSTPSLVGAWHHVAATFNGTTRTIYLDGVAVGSDTPGSHTVPDARNLRIGVTNTNGPSRAEEYFPGSIDEVRVWNVGRTAAQINAAKGVGLPGSTPGLVAYYRLNEASGLTAADATGNAANLGTLTNGPTWTPDAAPVVNGLPVTLTVTDGGGNTATAPAVVTVTVPVTPTTTWTGSTSTAWTDCANWSYGKVPDATTSAVVPAGLARYPVLATGTFPVQDLTINASSSLTLNGGATLQVNGNLANSGTATLSGTVAFVGSTATQTLSNGSGFTTLVVNKPSGTVQLGQTLTINSALTLTSGTLTTASYQVNLGGSATLSETDASYVVGKVVANRSLVPGTAESFSGLGLTLTPAAGSVAPGATLVTRTTGTAIAGAGTSQSILRNFDIRPATNAGLSVTMNFSYFPHERNGIPVANLALFKSVSGGTPWIPQRGTTAAGNVVTKTGIADFSVWTLGNSANPLPVELTDFTAALAGPAAVRLAWTTASEKNSAAFEVERSVSGTAFERIGTVAAASASSAPRTYELLDAKLPGGAALLYYRLKQVDADGTFAYSPVRTVALTGTATGLAVYPNPAHGGAATLTGAEPGTRVMVFDALGRPVLAATADATGTAALVLPAGLPAGVYVVRAGSKAVRLSVE</sequence>
<dbReference type="SUPFAM" id="SSF81296">
    <property type="entry name" value="E set domains"/>
    <property type="match status" value="2"/>
</dbReference>
<dbReference type="Pfam" id="PF01344">
    <property type="entry name" value="Kelch_1"/>
    <property type="match status" value="1"/>
</dbReference>
<dbReference type="InterPro" id="IPR006652">
    <property type="entry name" value="Kelch_1"/>
</dbReference>
<dbReference type="InterPro" id="IPR044048">
    <property type="entry name" value="Big_12"/>
</dbReference>
<feature type="signal peptide" evidence="3">
    <location>
        <begin position="1"/>
        <end position="26"/>
    </location>
</feature>
<dbReference type="Proteomes" id="UP000664369">
    <property type="component" value="Unassembled WGS sequence"/>
</dbReference>
<dbReference type="Gene3D" id="2.120.10.80">
    <property type="entry name" value="Kelch-type beta propeller"/>
    <property type="match status" value="2"/>
</dbReference>
<dbReference type="RefSeq" id="WP_208173248.1">
    <property type="nucleotide sequence ID" value="NZ_JAGETZ010000001.1"/>
</dbReference>
<dbReference type="Gene3D" id="2.60.120.200">
    <property type="match status" value="2"/>
</dbReference>
<evidence type="ECO:0000313" key="6">
    <source>
        <dbReference type="Proteomes" id="UP000664369"/>
    </source>
</evidence>
<dbReference type="SMART" id="SM00560">
    <property type="entry name" value="LamGL"/>
    <property type="match status" value="2"/>
</dbReference>
<dbReference type="SUPFAM" id="SSF117281">
    <property type="entry name" value="Kelch motif"/>
    <property type="match status" value="2"/>
</dbReference>
<feature type="domain" description="LamG-like jellyroll fold" evidence="4">
    <location>
        <begin position="1366"/>
        <end position="1497"/>
    </location>
</feature>
<protein>
    <recommendedName>
        <fullName evidence="4">LamG-like jellyroll fold domain-containing protein</fullName>
    </recommendedName>
</protein>
<comment type="caution">
    <text evidence="5">The sequence shown here is derived from an EMBL/GenBank/DDBJ whole genome shotgun (WGS) entry which is preliminary data.</text>
</comment>
<evidence type="ECO:0000256" key="1">
    <source>
        <dbReference type="ARBA" id="ARBA00022729"/>
    </source>
</evidence>
<proteinExistence type="predicted"/>
<keyword evidence="2" id="KW-1015">Disulfide bond</keyword>
<reference evidence="5 6" key="1">
    <citation type="submission" date="2021-03" db="EMBL/GenBank/DDBJ databases">
        <authorList>
            <person name="Kim M.K."/>
        </authorList>
    </citation>
    <scope>NUCLEOTIDE SEQUENCE [LARGE SCALE GENOMIC DNA]</scope>
    <source>
        <strain evidence="5 6">BT442</strain>
    </source>
</reference>
<organism evidence="5 6">
    <name type="scientific">Hymenobacter negativus</name>
    <dbReference type="NCBI Taxonomy" id="2795026"/>
    <lineage>
        <taxon>Bacteria</taxon>
        <taxon>Pseudomonadati</taxon>
        <taxon>Bacteroidota</taxon>
        <taxon>Cytophagia</taxon>
        <taxon>Cytophagales</taxon>
        <taxon>Hymenobacteraceae</taxon>
        <taxon>Hymenobacter</taxon>
    </lineage>
</organism>
<dbReference type="InterPro" id="IPR015915">
    <property type="entry name" value="Kelch-typ_b-propeller"/>
</dbReference>
<dbReference type="InterPro" id="IPR013320">
    <property type="entry name" value="ConA-like_dom_sf"/>
</dbReference>
<feature type="domain" description="LamG-like jellyroll fold" evidence="4">
    <location>
        <begin position="994"/>
        <end position="1129"/>
    </location>
</feature>
<dbReference type="EMBL" id="JAGETZ010000001">
    <property type="protein sequence ID" value="MBO2007716.1"/>
    <property type="molecule type" value="Genomic_DNA"/>
</dbReference>
<keyword evidence="6" id="KW-1185">Reference proteome</keyword>
<dbReference type="Gene3D" id="2.60.40.1800">
    <property type="match status" value="2"/>
</dbReference>
<dbReference type="InterPro" id="IPR013783">
    <property type="entry name" value="Ig-like_fold"/>
</dbReference>
<gene>
    <name evidence="5" type="ORF">J4E00_01545</name>
</gene>
<dbReference type="SUPFAM" id="SSF49899">
    <property type="entry name" value="Concanavalin A-like lectins/glucanases"/>
    <property type="match status" value="2"/>
</dbReference>
<dbReference type="Pfam" id="PF13385">
    <property type="entry name" value="Laminin_G_3"/>
    <property type="match status" value="2"/>
</dbReference>
<accession>A0ABS3Q9A5</accession>
<evidence type="ECO:0000256" key="3">
    <source>
        <dbReference type="SAM" id="SignalP"/>
    </source>
</evidence>
<feature type="chain" id="PRO_5045166949" description="LamG-like jellyroll fold domain-containing protein" evidence="3">
    <location>
        <begin position="27"/>
        <end position="2055"/>
    </location>
</feature>
<dbReference type="Gene3D" id="2.60.40.10">
    <property type="entry name" value="Immunoglobulins"/>
    <property type="match status" value="2"/>
</dbReference>
<dbReference type="InterPro" id="IPR014756">
    <property type="entry name" value="Ig_E-set"/>
</dbReference>
<dbReference type="PANTHER" id="PTHR45632">
    <property type="entry name" value="LD33804P"/>
    <property type="match status" value="1"/>
</dbReference>
<name>A0ABS3Q9A5_9BACT</name>
<dbReference type="Pfam" id="PF19078">
    <property type="entry name" value="Big_12"/>
    <property type="match status" value="2"/>
</dbReference>
<dbReference type="CDD" id="cd00102">
    <property type="entry name" value="IPT"/>
    <property type="match status" value="1"/>
</dbReference>
<evidence type="ECO:0000259" key="4">
    <source>
        <dbReference type="SMART" id="SM00560"/>
    </source>
</evidence>
<keyword evidence="1 3" id="KW-0732">Signal</keyword>